<dbReference type="Gene3D" id="3.40.50.300">
    <property type="entry name" value="P-loop containing nucleotide triphosphate hydrolases"/>
    <property type="match status" value="1"/>
</dbReference>
<reference evidence="3" key="1">
    <citation type="journal article" date="2014" name="Science">
        <title>Ancient hybridizations among the ancestral genomes of bread wheat.</title>
        <authorList>
            <consortium name="International Wheat Genome Sequencing Consortium,"/>
            <person name="Marcussen T."/>
            <person name="Sandve S.R."/>
            <person name="Heier L."/>
            <person name="Spannagl M."/>
            <person name="Pfeifer M."/>
            <person name="Jakobsen K.S."/>
            <person name="Wulff B.B."/>
            <person name="Steuernagel B."/>
            <person name="Mayer K.F."/>
            <person name="Olsen O.A."/>
        </authorList>
    </citation>
    <scope>NUCLEOTIDE SEQUENCE [LARGE SCALE GENOMIC DNA]</scope>
    <source>
        <strain evidence="3">cv. AL8/78</strain>
    </source>
</reference>
<sequence>EDWMKNYPLVGRELEMTELRSYTARVRFSNSPVISVWGIAGIGKSALVRNLYYDRMLNSNQFNKYSWVDVSHPFNLRDFSRSLLLDHHSEKDPIKECRELLSENQCLVVIDDLQSKEEWDLIQSALVSRPSSSVIIVITTEASVATYCTNNEGHVFNVKGLEAVAPMDLFRTEVCFSYKLYYVAFLCFLRELQYLASSLDACCHKHTTSCMGLLCPPSL</sequence>
<dbReference type="PRINTS" id="PR00364">
    <property type="entry name" value="DISEASERSIST"/>
</dbReference>
<reference evidence="2" key="3">
    <citation type="journal article" date="2017" name="Nature">
        <title>Genome sequence of the progenitor of the wheat D genome Aegilops tauschii.</title>
        <authorList>
            <person name="Luo M.C."/>
            <person name="Gu Y.Q."/>
            <person name="Puiu D."/>
            <person name="Wang H."/>
            <person name="Twardziok S.O."/>
            <person name="Deal K.R."/>
            <person name="Huo N."/>
            <person name="Zhu T."/>
            <person name="Wang L."/>
            <person name="Wang Y."/>
            <person name="McGuire P.E."/>
            <person name="Liu S."/>
            <person name="Long H."/>
            <person name="Ramasamy R.K."/>
            <person name="Rodriguez J.C."/>
            <person name="Van S.L."/>
            <person name="Yuan L."/>
            <person name="Wang Z."/>
            <person name="Xia Z."/>
            <person name="Xiao L."/>
            <person name="Anderson O.D."/>
            <person name="Ouyang S."/>
            <person name="Liang Y."/>
            <person name="Zimin A.V."/>
            <person name="Pertea G."/>
            <person name="Qi P."/>
            <person name="Bennetzen J.L."/>
            <person name="Dai X."/>
            <person name="Dawson M.W."/>
            <person name="Muller H.G."/>
            <person name="Kugler K."/>
            <person name="Rivarola-Duarte L."/>
            <person name="Spannagl M."/>
            <person name="Mayer K.F.X."/>
            <person name="Lu F.H."/>
            <person name="Bevan M.W."/>
            <person name="Leroy P."/>
            <person name="Li P."/>
            <person name="You F.M."/>
            <person name="Sun Q."/>
            <person name="Liu Z."/>
            <person name="Lyons E."/>
            <person name="Wicker T."/>
            <person name="Salzberg S.L."/>
            <person name="Devos K.M."/>
            <person name="Dvorak J."/>
        </authorList>
    </citation>
    <scope>NUCLEOTIDE SEQUENCE [LARGE SCALE GENOMIC DNA]</scope>
    <source>
        <strain evidence="2">cv. AL8/78</strain>
    </source>
</reference>
<feature type="domain" description="NB-ARC" evidence="1">
    <location>
        <begin position="30"/>
        <end position="174"/>
    </location>
</feature>
<reference evidence="2" key="4">
    <citation type="submission" date="2019-03" db="UniProtKB">
        <authorList>
            <consortium name="EnsemblPlants"/>
        </authorList>
    </citation>
    <scope>IDENTIFICATION</scope>
</reference>
<dbReference type="Gramene" id="AET7Gv21135500.5">
    <property type="protein sequence ID" value="AET7Gv21135500.5"/>
    <property type="gene ID" value="AET7Gv21135500"/>
</dbReference>
<reference evidence="3" key="2">
    <citation type="journal article" date="2017" name="Nat. Plants">
        <title>The Aegilops tauschii genome reveals multiple impacts of transposons.</title>
        <authorList>
            <person name="Zhao G."/>
            <person name="Zou C."/>
            <person name="Li K."/>
            <person name="Wang K."/>
            <person name="Li T."/>
            <person name="Gao L."/>
            <person name="Zhang X."/>
            <person name="Wang H."/>
            <person name="Yang Z."/>
            <person name="Liu X."/>
            <person name="Jiang W."/>
            <person name="Mao L."/>
            <person name="Kong X."/>
            <person name="Jiao Y."/>
            <person name="Jia J."/>
        </authorList>
    </citation>
    <scope>NUCLEOTIDE SEQUENCE [LARGE SCALE GENOMIC DNA]</scope>
    <source>
        <strain evidence="3">cv. AL8/78</strain>
    </source>
</reference>
<dbReference type="GO" id="GO:0098542">
    <property type="term" value="P:defense response to other organism"/>
    <property type="evidence" value="ECO:0007669"/>
    <property type="project" value="TreeGrafter"/>
</dbReference>
<organism evidence="2 3">
    <name type="scientific">Aegilops tauschii subsp. strangulata</name>
    <name type="common">Goatgrass</name>
    <dbReference type="NCBI Taxonomy" id="200361"/>
    <lineage>
        <taxon>Eukaryota</taxon>
        <taxon>Viridiplantae</taxon>
        <taxon>Streptophyta</taxon>
        <taxon>Embryophyta</taxon>
        <taxon>Tracheophyta</taxon>
        <taxon>Spermatophyta</taxon>
        <taxon>Magnoliopsida</taxon>
        <taxon>Liliopsida</taxon>
        <taxon>Poales</taxon>
        <taxon>Poaceae</taxon>
        <taxon>BOP clade</taxon>
        <taxon>Pooideae</taxon>
        <taxon>Triticodae</taxon>
        <taxon>Triticeae</taxon>
        <taxon>Triticinae</taxon>
        <taxon>Aegilops</taxon>
    </lineage>
</organism>
<dbReference type="EnsemblPlants" id="AET7Gv21135500.5">
    <property type="protein sequence ID" value="AET7Gv21135500.5"/>
    <property type="gene ID" value="AET7Gv21135500"/>
</dbReference>
<proteinExistence type="predicted"/>
<evidence type="ECO:0000313" key="3">
    <source>
        <dbReference type="Proteomes" id="UP000015105"/>
    </source>
</evidence>
<dbReference type="InterPro" id="IPR027417">
    <property type="entry name" value="P-loop_NTPase"/>
</dbReference>
<dbReference type="InterPro" id="IPR044974">
    <property type="entry name" value="Disease_R_plants"/>
</dbReference>
<dbReference type="SUPFAM" id="SSF52540">
    <property type="entry name" value="P-loop containing nucleoside triphosphate hydrolases"/>
    <property type="match status" value="1"/>
</dbReference>
<evidence type="ECO:0000313" key="2">
    <source>
        <dbReference type="EnsemblPlants" id="AET7Gv21135500.5"/>
    </source>
</evidence>
<evidence type="ECO:0000259" key="1">
    <source>
        <dbReference type="Pfam" id="PF00931"/>
    </source>
</evidence>
<dbReference type="PANTHER" id="PTHR23155:SF1135">
    <property type="entry name" value="OS08G0246300 PROTEIN"/>
    <property type="match status" value="1"/>
</dbReference>
<protein>
    <recommendedName>
        <fullName evidence="1">NB-ARC domain-containing protein</fullName>
    </recommendedName>
</protein>
<dbReference type="Proteomes" id="UP000015105">
    <property type="component" value="Chromosome 7D"/>
</dbReference>
<accession>A0A453SXB5</accession>
<reference evidence="2" key="5">
    <citation type="journal article" date="2021" name="G3 (Bethesda)">
        <title>Aegilops tauschii genome assembly Aet v5.0 features greater sequence contiguity and improved annotation.</title>
        <authorList>
            <person name="Wang L."/>
            <person name="Zhu T."/>
            <person name="Rodriguez J.C."/>
            <person name="Deal K.R."/>
            <person name="Dubcovsky J."/>
            <person name="McGuire P.E."/>
            <person name="Lux T."/>
            <person name="Spannagl M."/>
            <person name="Mayer K.F.X."/>
            <person name="Baldrich P."/>
            <person name="Meyers B.C."/>
            <person name="Huo N."/>
            <person name="Gu Y.Q."/>
            <person name="Zhou H."/>
            <person name="Devos K.M."/>
            <person name="Bennetzen J.L."/>
            <person name="Unver T."/>
            <person name="Budak H."/>
            <person name="Gulick P.J."/>
            <person name="Galiba G."/>
            <person name="Kalapos B."/>
            <person name="Nelson D.R."/>
            <person name="Li P."/>
            <person name="You F.M."/>
            <person name="Luo M.C."/>
            <person name="Dvorak J."/>
        </authorList>
    </citation>
    <scope>NUCLEOTIDE SEQUENCE [LARGE SCALE GENOMIC DNA]</scope>
    <source>
        <strain evidence="2">cv. AL8/78</strain>
    </source>
</reference>
<keyword evidence="3" id="KW-1185">Reference proteome</keyword>
<dbReference type="PANTHER" id="PTHR23155">
    <property type="entry name" value="DISEASE RESISTANCE PROTEIN RP"/>
    <property type="match status" value="1"/>
</dbReference>
<dbReference type="GO" id="GO:0043531">
    <property type="term" value="F:ADP binding"/>
    <property type="evidence" value="ECO:0007669"/>
    <property type="project" value="InterPro"/>
</dbReference>
<dbReference type="Pfam" id="PF00931">
    <property type="entry name" value="NB-ARC"/>
    <property type="match status" value="1"/>
</dbReference>
<dbReference type="InterPro" id="IPR002182">
    <property type="entry name" value="NB-ARC"/>
</dbReference>
<dbReference type="AlphaFoldDB" id="A0A453SXB5"/>
<name>A0A453SXB5_AEGTS</name>